<dbReference type="GO" id="GO:0016491">
    <property type="term" value="F:oxidoreductase activity"/>
    <property type="evidence" value="ECO:0007669"/>
    <property type="project" value="UniProtKB-KW"/>
</dbReference>
<sequence>MEQIGIGVIGTGFMGKAHARAYNAVFSAYPDLALQPKLVGVADINGEAAKRTAVQFGFERHTSDWKSLIVDPEIKIISITTPNVMHREMAVAAAQAGKHIHCEKPLAPTAIDAKAMLDAANSAGVMTQVGYNYIKNPLLKLAKQMIADGELGEITSFRGVHAEDYMADPKILFDWRVDGSGGEGGAIQEIGSHIIGIARFLLGNIVEISADLETVLKTRPDADGTPRKVMVDDVARMIVRFDGGFSGSIEANWLATGRKMQLGFEVSGTKGSLAFTQEHLNELLYYRAGDPAREAGFSRIETGPQHPPYANFCPTAGHQLGFNDLKTIEMAEFLTAIAGGARNGPEFLEAYAIQNVIDAALRSSKERSWVTVK</sequence>
<evidence type="ECO:0000313" key="4">
    <source>
        <dbReference type="EMBL" id="CAB3743433.1"/>
    </source>
</evidence>
<dbReference type="Pfam" id="PF22725">
    <property type="entry name" value="GFO_IDH_MocA_C3"/>
    <property type="match status" value="1"/>
</dbReference>
<evidence type="ECO:0000259" key="2">
    <source>
        <dbReference type="Pfam" id="PF01408"/>
    </source>
</evidence>
<proteinExistence type="predicted"/>
<reference evidence="4 7" key="2">
    <citation type="submission" date="2020-04" db="EMBL/GenBank/DDBJ databases">
        <authorList>
            <person name="De Canck E."/>
        </authorList>
    </citation>
    <scope>NUCLEOTIDE SEQUENCE [LARGE SCALE GENOMIC DNA]</scope>
    <source>
        <strain evidence="4 7">LMG 27174</strain>
    </source>
</reference>
<evidence type="ECO:0000313" key="6">
    <source>
        <dbReference type="Proteomes" id="UP000235659"/>
    </source>
</evidence>
<name>A0A2N7VP35_9BURK</name>
<dbReference type="InterPro" id="IPR055170">
    <property type="entry name" value="GFO_IDH_MocA-like_dom"/>
</dbReference>
<dbReference type="PANTHER" id="PTHR43818:SF11">
    <property type="entry name" value="BCDNA.GH03377"/>
    <property type="match status" value="1"/>
</dbReference>
<evidence type="ECO:0000313" key="5">
    <source>
        <dbReference type="EMBL" id="PMS18911.1"/>
    </source>
</evidence>
<dbReference type="RefSeq" id="WP_102636683.1">
    <property type="nucleotide sequence ID" value="NZ_CADIJZ010000058.1"/>
</dbReference>
<dbReference type="EMBL" id="PNXY01000063">
    <property type="protein sequence ID" value="PMS18911.1"/>
    <property type="molecule type" value="Genomic_DNA"/>
</dbReference>
<evidence type="ECO:0000256" key="1">
    <source>
        <dbReference type="ARBA" id="ARBA00023002"/>
    </source>
</evidence>
<dbReference type="EMBL" id="CADIJZ010000058">
    <property type="protein sequence ID" value="CAB3743433.1"/>
    <property type="molecule type" value="Genomic_DNA"/>
</dbReference>
<evidence type="ECO:0000259" key="3">
    <source>
        <dbReference type="Pfam" id="PF22725"/>
    </source>
</evidence>
<feature type="domain" description="Gfo/Idh/MocA-like oxidoreductase N-terminal" evidence="2">
    <location>
        <begin position="5"/>
        <end position="131"/>
    </location>
</feature>
<organism evidence="4 7">
    <name type="scientific">Paraburkholderia rhynchosiae</name>
    <dbReference type="NCBI Taxonomy" id="487049"/>
    <lineage>
        <taxon>Bacteria</taxon>
        <taxon>Pseudomonadati</taxon>
        <taxon>Pseudomonadota</taxon>
        <taxon>Betaproteobacteria</taxon>
        <taxon>Burkholderiales</taxon>
        <taxon>Burkholderiaceae</taxon>
        <taxon>Paraburkholderia</taxon>
    </lineage>
</organism>
<dbReference type="OrthoDB" id="9781031at2"/>
<feature type="domain" description="GFO/IDH/MocA-like oxidoreductase" evidence="3">
    <location>
        <begin position="141"/>
        <end position="273"/>
    </location>
</feature>
<dbReference type="SUPFAM" id="SSF55347">
    <property type="entry name" value="Glyceraldehyde-3-phosphate dehydrogenase-like, C-terminal domain"/>
    <property type="match status" value="1"/>
</dbReference>
<evidence type="ECO:0000313" key="7">
    <source>
        <dbReference type="Proteomes" id="UP000494205"/>
    </source>
</evidence>
<dbReference type="InterPro" id="IPR050463">
    <property type="entry name" value="Gfo/Idh/MocA_oxidrdct_glycsds"/>
</dbReference>
<dbReference type="InterPro" id="IPR000683">
    <property type="entry name" value="Gfo/Idh/MocA-like_OxRdtase_N"/>
</dbReference>
<accession>A0A2N7VP35</accession>
<dbReference type="AlphaFoldDB" id="A0A2N7VP35"/>
<reference evidence="5 6" key="1">
    <citation type="submission" date="2018-01" db="EMBL/GenBank/DDBJ databases">
        <title>Whole genome analyses suggest that Burkholderia sensu lato contains two further novel genera in the rhizoxinica-symbiotica group Mycetohabitans gen. nov., and Trinickia gen. nov.: implications for the evolution of diazotrophy and nodulation in the Burkholderiaceae.</title>
        <authorList>
            <person name="Estrada-de los Santos P."/>
            <person name="Palmer M."/>
            <person name="Chavez-Ramirez B."/>
            <person name="Beukes C."/>
            <person name="Steenkamp E.T."/>
            <person name="Hirsch A.M."/>
            <person name="Manyaka P."/>
            <person name="Maluk M."/>
            <person name="Lafos M."/>
            <person name="Crook M."/>
            <person name="Gross E."/>
            <person name="Simon M.F."/>
            <person name="Bueno dos Reis Junior F."/>
            <person name="Poole P.S."/>
            <person name="Venter S.N."/>
            <person name="James E.K."/>
        </authorList>
    </citation>
    <scope>NUCLEOTIDE SEQUENCE [LARGE SCALE GENOMIC DNA]</scope>
    <source>
        <strain evidence="5 6">WSM 3937</strain>
    </source>
</reference>
<dbReference type="Pfam" id="PF01408">
    <property type="entry name" value="GFO_IDH_MocA"/>
    <property type="match status" value="1"/>
</dbReference>
<dbReference type="InterPro" id="IPR036291">
    <property type="entry name" value="NAD(P)-bd_dom_sf"/>
</dbReference>
<dbReference type="GO" id="GO:0000166">
    <property type="term" value="F:nucleotide binding"/>
    <property type="evidence" value="ECO:0007669"/>
    <property type="project" value="InterPro"/>
</dbReference>
<dbReference type="Gene3D" id="3.40.50.720">
    <property type="entry name" value="NAD(P)-binding Rossmann-like Domain"/>
    <property type="match status" value="1"/>
</dbReference>
<dbReference type="EC" id="1.1.1.369" evidence="4"/>
<dbReference type="Proteomes" id="UP000235659">
    <property type="component" value="Unassembled WGS sequence"/>
</dbReference>
<dbReference type="PANTHER" id="PTHR43818">
    <property type="entry name" value="BCDNA.GH03377"/>
    <property type="match status" value="1"/>
</dbReference>
<gene>
    <name evidence="4" type="primary">iolG_6</name>
    <name evidence="5" type="ORF">C0Z16_35740</name>
    <name evidence="4" type="ORF">LMG27174_06984</name>
</gene>
<dbReference type="Proteomes" id="UP000494205">
    <property type="component" value="Unassembled WGS sequence"/>
</dbReference>
<keyword evidence="1 4" id="KW-0560">Oxidoreductase</keyword>
<protein>
    <submittedName>
        <fullName evidence="5">1-carboxy-3-chloro-3,4-dihydroxycyclo hexa-1,5-diene dehydrogenase</fullName>
    </submittedName>
    <submittedName>
        <fullName evidence="4">Inositol 2-dehydrogenase/D-chiro-inositol 3-dehydrogenase</fullName>
        <ecNumber evidence="4">1.1.1.369</ecNumber>
    </submittedName>
</protein>
<dbReference type="SUPFAM" id="SSF51735">
    <property type="entry name" value="NAD(P)-binding Rossmann-fold domains"/>
    <property type="match status" value="1"/>
</dbReference>
<keyword evidence="6" id="KW-1185">Reference proteome</keyword>
<dbReference type="Gene3D" id="3.30.360.10">
    <property type="entry name" value="Dihydrodipicolinate Reductase, domain 2"/>
    <property type="match status" value="1"/>
</dbReference>